<dbReference type="RefSeq" id="WP_328955410.1">
    <property type="nucleotide sequence ID" value="NZ_CP108110.1"/>
</dbReference>
<feature type="transmembrane region" description="Helical" evidence="10">
    <location>
        <begin position="73"/>
        <end position="91"/>
    </location>
</feature>
<organism evidence="13 14">
    <name type="scientific">Kitasatospora purpeofusca</name>
    <dbReference type="NCBI Taxonomy" id="67352"/>
    <lineage>
        <taxon>Bacteria</taxon>
        <taxon>Bacillati</taxon>
        <taxon>Actinomycetota</taxon>
        <taxon>Actinomycetes</taxon>
        <taxon>Kitasatosporales</taxon>
        <taxon>Streptomycetaceae</taxon>
        <taxon>Kitasatospora</taxon>
    </lineage>
</organism>
<protein>
    <recommendedName>
        <fullName evidence="2">histidine kinase</fullName>
        <ecNumber evidence="2">2.7.13.3</ecNumber>
    </recommendedName>
</protein>
<keyword evidence="14" id="KW-1185">Reference proteome</keyword>
<gene>
    <name evidence="13" type="ORF">OHA16_17300</name>
</gene>
<dbReference type="Gene3D" id="1.20.5.1930">
    <property type="match status" value="1"/>
</dbReference>
<dbReference type="GO" id="GO:0016301">
    <property type="term" value="F:kinase activity"/>
    <property type="evidence" value="ECO:0007669"/>
    <property type="project" value="UniProtKB-KW"/>
</dbReference>
<evidence type="ECO:0000256" key="4">
    <source>
        <dbReference type="ARBA" id="ARBA00022679"/>
    </source>
</evidence>
<evidence type="ECO:0000313" key="13">
    <source>
        <dbReference type="EMBL" id="WUQ84565.1"/>
    </source>
</evidence>
<dbReference type="EC" id="2.7.13.3" evidence="2"/>
<dbReference type="EMBL" id="CP108110">
    <property type="protein sequence ID" value="WUQ84565.1"/>
    <property type="molecule type" value="Genomic_DNA"/>
</dbReference>
<evidence type="ECO:0000259" key="11">
    <source>
        <dbReference type="Pfam" id="PF02518"/>
    </source>
</evidence>
<evidence type="ECO:0000256" key="6">
    <source>
        <dbReference type="ARBA" id="ARBA00022777"/>
    </source>
</evidence>
<dbReference type="InterPro" id="IPR011712">
    <property type="entry name" value="Sig_transdc_His_kin_sub3_dim/P"/>
</dbReference>
<dbReference type="SUPFAM" id="SSF55874">
    <property type="entry name" value="ATPase domain of HSP90 chaperone/DNA topoisomerase II/histidine kinase"/>
    <property type="match status" value="1"/>
</dbReference>
<feature type="domain" description="Histidine kinase/HSP90-like ATPase" evidence="11">
    <location>
        <begin position="235"/>
        <end position="334"/>
    </location>
</feature>
<evidence type="ECO:0000256" key="5">
    <source>
        <dbReference type="ARBA" id="ARBA00022741"/>
    </source>
</evidence>
<feature type="transmembrane region" description="Helical" evidence="10">
    <location>
        <begin position="364"/>
        <end position="386"/>
    </location>
</feature>
<evidence type="ECO:0000256" key="9">
    <source>
        <dbReference type="SAM" id="MobiDB-lite"/>
    </source>
</evidence>
<evidence type="ECO:0000256" key="7">
    <source>
        <dbReference type="ARBA" id="ARBA00022840"/>
    </source>
</evidence>
<dbReference type="InterPro" id="IPR050482">
    <property type="entry name" value="Sensor_HK_TwoCompSys"/>
</dbReference>
<feature type="region of interest" description="Disordered" evidence="9">
    <location>
        <begin position="276"/>
        <end position="296"/>
    </location>
</feature>
<keyword evidence="7" id="KW-0067">ATP-binding</keyword>
<evidence type="ECO:0000313" key="14">
    <source>
        <dbReference type="Proteomes" id="UP001432222"/>
    </source>
</evidence>
<feature type="transmembrane region" description="Helical" evidence="10">
    <location>
        <begin position="12"/>
        <end position="37"/>
    </location>
</feature>
<keyword evidence="3" id="KW-0597">Phosphoprotein</keyword>
<evidence type="ECO:0000256" key="1">
    <source>
        <dbReference type="ARBA" id="ARBA00000085"/>
    </source>
</evidence>
<keyword evidence="6 13" id="KW-0418">Kinase</keyword>
<name>A0ABZ1U046_9ACTN</name>
<dbReference type="Proteomes" id="UP001432222">
    <property type="component" value="Chromosome"/>
</dbReference>
<keyword evidence="10" id="KW-0812">Transmembrane</keyword>
<evidence type="ECO:0000256" key="8">
    <source>
        <dbReference type="ARBA" id="ARBA00023012"/>
    </source>
</evidence>
<dbReference type="Pfam" id="PF02518">
    <property type="entry name" value="HATPase_c"/>
    <property type="match status" value="1"/>
</dbReference>
<keyword evidence="4" id="KW-0808">Transferase</keyword>
<evidence type="ECO:0000256" key="10">
    <source>
        <dbReference type="SAM" id="Phobius"/>
    </source>
</evidence>
<keyword evidence="8" id="KW-0902">Two-component regulatory system</keyword>
<keyword evidence="10" id="KW-1133">Transmembrane helix</keyword>
<comment type="catalytic activity">
    <reaction evidence="1">
        <text>ATP + protein L-histidine = ADP + protein N-phospho-L-histidine.</text>
        <dbReference type="EC" id="2.7.13.3"/>
    </reaction>
</comment>
<dbReference type="InterPro" id="IPR003594">
    <property type="entry name" value="HATPase_dom"/>
</dbReference>
<accession>A0ABZ1U046</accession>
<dbReference type="PANTHER" id="PTHR24421">
    <property type="entry name" value="NITRATE/NITRITE SENSOR PROTEIN NARX-RELATED"/>
    <property type="match status" value="1"/>
</dbReference>
<evidence type="ECO:0000256" key="2">
    <source>
        <dbReference type="ARBA" id="ARBA00012438"/>
    </source>
</evidence>
<dbReference type="InterPro" id="IPR036890">
    <property type="entry name" value="HATPase_C_sf"/>
</dbReference>
<evidence type="ECO:0000259" key="12">
    <source>
        <dbReference type="Pfam" id="PF07730"/>
    </source>
</evidence>
<reference evidence="13" key="1">
    <citation type="submission" date="2022-10" db="EMBL/GenBank/DDBJ databases">
        <title>The complete genomes of actinobacterial strains from the NBC collection.</title>
        <authorList>
            <person name="Joergensen T.S."/>
            <person name="Alvarez Arevalo M."/>
            <person name="Sterndorff E.B."/>
            <person name="Faurdal D."/>
            <person name="Vuksanovic O."/>
            <person name="Mourched A.-S."/>
            <person name="Charusanti P."/>
            <person name="Shaw S."/>
            <person name="Blin K."/>
            <person name="Weber T."/>
        </authorList>
    </citation>
    <scope>NUCLEOTIDE SEQUENCE</scope>
    <source>
        <strain evidence="13">NBC_00222</strain>
    </source>
</reference>
<feature type="transmembrane region" description="Helical" evidence="10">
    <location>
        <begin position="49"/>
        <end position="67"/>
    </location>
</feature>
<feature type="domain" description="Signal transduction histidine kinase subgroup 3 dimerisation and phosphoacceptor" evidence="12">
    <location>
        <begin position="127"/>
        <end position="191"/>
    </location>
</feature>
<dbReference type="Gene3D" id="3.30.565.10">
    <property type="entry name" value="Histidine kinase-like ATPase, C-terminal domain"/>
    <property type="match status" value="1"/>
</dbReference>
<sequence>MWTRTWWDRGLLVLAAGAFGLSPVSLWWTVPGIGAAFAAGVRMERVREAVALLAALVTAGALVAVVVPDLAVQATSVVSVLVCAGMAPWMVGRFWRQSQELVRAGWERAERAEHEQRLVAERARLRERARIAQDMHDALGHDLSLIALRAGALKLAPDLAPPHREAAQEIRAGAAAAVERLGEVIGILRDDTDPHTARGPVDAGVPHLVGEAAAAGLDVRLTVDGQPDGLPRAAEHAVYRVVQEALTNAAKHAPGAPVTVLVAYAADGARVRVLDGPRSAGGPPTRAGAGTGAPGTGGHGLLGLAERVRLAGGTFRYGPRADGAGFEVSAQLPRTGAPAAAPAAPVAVSPARELRLVRRRVGRMVVAIVLVPLSVAVALTSVLRGWTIHTAGRSVLDPADYAELRVGQDRSTVKRFLPEHQFPYHPSVGNPPPGGEGVTCEYYAMTAEAFNNDRSGDAYRLCFRDGVLISLDALVQ</sequence>
<keyword evidence="5" id="KW-0547">Nucleotide-binding</keyword>
<keyword evidence="10" id="KW-0472">Membrane</keyword>
<evidence type="ECO:0000256" key="3">
    <source>
        <dbReference type="ARBA" id="ARBA00022553"/>
    </source>
</evidence>
<dbReference type="Pfam" id="PF07730">
    <property type="entry name" value="HisKA_3"/>
    <property type="match status" value="1"/>
</dbReference>
<dbReference type="CDD" id="cd16917">
    <property type="entry name" value="HATPase_UhpB-NarQ-NarX-like"/>
    <property type="match status" value="1"/>
</dbReference>
<dbReference type="PANTHER" id="PTHR24421:SF10">
    <property type="entry name" value="NITRATE_NITRITE SENSOR PROTEIN NARQ"/>
    <property type="match status" value="1"/>
</dbReference>
<proteinExistence type="predicted"/>